<dbReference type="InterPro" id="IPR050266">
    <property type="entry name" value="AB_hydrolase_sf"/>
</dbReference>
<organism evidence="2 3">
    <name type="scientific">Mesobacillus maritimus</name>
    <dbReference type="NCBI Taxonomy" id="1643336"/>
    <lineage>
        <taxon>Bacteria</taxon>
        <taxon>Bacillati</taxon>
        <taxon>Bacillota</taxon>
        <taxon>Bacilli</taxon>
        <taxon>Bacillales</taxon>
        <taxon>Bacillaceae</taxon>
        <taxon>Mesobacillus</taxon>
    </lineage>
</organism>
<keyword evidence="3" id="KW-1185">Reference proteome</keyword>
<dbReference type="Gene3D" id="3.40.50.1820">
    <property type="entry name" value="alpha/beta hydrolase"/>
    <property type="match status" value="1"/>
</dbReference>
<sequence length="248" mass="28781">MEKETIIFLHGIVGNKNAFKTEMETLENRYHCFAYDFYNPANLVDKEFSLEFLVDQLYSHFIKEKIEEAHLCTLSFGCIVATAFAKRYPDMVMSMTFVGGYLCNVPSQYHLNVEHVLGQKEQWEYVKWIDYCASLLNPNSVHLAEDSEKIYRDYALQLEPGTFEQALRIQLEFDSSSALAGTQLPVLWVMGEHDELFKGTLMSLHQLIPHVEYCELNHAGHAAHVHQHAQFMSVFQSFLKRKLVQLEY</sequence>
<gene>
    <name evidence="2" type="ORF">H0185_16465</name>
</gene>
<dbReference type="Pfam" id="PF00561">
    <property type="entry name" value="Abhydrolase_1"/>
    <property type="match status" value="1"/>
</dbReference>
<dbReference type="SUPFAM" id="SSF53474">
    <property type="entry name" value="alpha/beta-Hydrolases"/>
    <property type="match status" value="1"/>
</dbReference>
<evidence type="ECO:0000313" key="2">
    <source>
        <dbReference type="EMBL" id="MBY0098382.1"/>
    </source>
</evidence>
<dbReference type="PANTHER" id="PTHR43798:SF28">
    <property type="entry name" value="AB HYDROLASE-1 DOMAIN-CONTAINING PROTEIN"/>
    <property type="match status" value="1"/>
</dbReference>
<name>A0ABS7K800_9BACI</name>
<evidence type="ECO:0000259" key="1">
    <source>
        <dbReference type="Pfam" id="PF00561"/>
    </source>
</evidence>
<dbReference type="InterPro" id="IPR000073">
    <property type="entry name" value="AB_hydrolase_1"/>
</dbReference>
<protein>
    <submittedName>
        <fullName evidence="2">Alpha/beta hydrolase</fullName>
    </submittedName>
</protein>
<keyword evidence="2" id="KW-0378">Hydrolase</keyword>
<reference evidence="2 3" key="1">
    <citation type="submission" date="2020-07" db="EMBL/GenBank/DDBJ databases">
        <title>Fungal Genomes of the International Space Station.</title>
        <authorList>
            <person name="Seuylemezian A."/>
            <person name="Singh N.K."/>
            <person name="Wood J."/>
            <person name="Venkateswaran K."/>
        </authorList>
    </citation>
    <scope>NUCLEOTIDE SEQUENCE [LARGE SCALE GENOMIC DNA]</scope>
    <source>
        <strain evidence="2 3">PL-B2</strain>
    </source>
</reference>
<dbReference type="EMBL" id="JACWFH010000023">
    <property type="protein sequence ID" value="MBY0098382.1"/>
    <property type="molecule type" value="Genomic_DNA"/>
</dbReference>
<dbReference type="InterPro" id="IPR029058">
    <property type="entry name" value="AB_hydrolase_fold"/>
</dbReference>
<dbReference type="PANTHER" id="PTHR43798">
    <property type="entry name" value="MONOACYLGLYCEROL LIPASE"/>
    <property type="match status" value="1"/>
</dbReference>
<evidence type="ECO:0000313" key="3">
    <source>
        <dbReference type="Proteomes" id="UP000769780"/>
    </source>
</evidence>
<accession>A0ABS7K800</accession>
<proteinExistence type="predicted"/>
<dbReference type="Proteomes" id="UP000769780">
    <property type="component" value="Unassembled WGS sequence"/>
</dbReference>
<feature type="domain" description="AB hydrolase-1" evidence="1">
    <location>
        <begin position="5"/>
        <end position="224"/>
    </location>
</feature>
<comment type="caution">
    <text evidence="2">The sequence shown here is derived from an EMBL/GenBank/DDBJ whole genome shotgun (WGS) entry which is preliminary data.</text>
</comment>
<dbReference type="GO" id="GO:0016787">
    <property type="term" value="F:hydrolase activity"/>
    <property type="evidence" value="ECO:0007669"/>
    <property type="project" value="UniProtKB-KW"/>
</dbReference>